<evidence type="ECO:0000313" key="3">
    <source>
        <dbReference type="EMBL" id="BAU75391.1"/>
    </source>
</evidence>
<feature type="region of interest" description="Disordered" evidence="1">
    <location>
        <begin position="22"/>
        <end position="109"/>
    </location>
</feature>
<reference evidence="3 4" key="2">
    <citation type="journal article" date="2017" name="Int. J. Syst. Evol. Microbiol.">
        <title>Pseudomonas furukawaii sp. nov., a polychlorinated biphenyl-degrading bacterium isolated from biphenyl-contaminated soil in Japan.</title>
        <authorList>
            <person name="Kimura N."/>
            <person name="Watanabe T."/>
            <person name="Suenaga H."/>
            <person name="Fujihara H."/>
            <person name="Futagami T."/>
            <person name="Goto M."/>
            <person name="Hanada S."/>
            <person name="Hirose J."/>
        </authorList>
    </citation>
    <scope>NUCLEOTIDE SEQUENCE [LARGE SCALE GENOMIC DNA]</scope>
    <source>
        <strain evidence="4">DSM 10086 / NBRC 110670 / KF707</strain>
    </source>
</reference>
<proteinExistence type="predicted"/>
<dbReference type="RefSeq" id="WP_003454846.1">
    <property type="nucleotide sequence ID" value="NZ_AJMR01000216.1"/>
</dbReference>
<protein>
    <submittedName>
        <fullName evidence="3">Uncharacterized protein</fullName>
    </submittedName>
</protein>
<dbReference type="AlphaFoldDB" id="A0AAD1C116"/>
<evidence type="ECO:0000256" key="2">
    <source>
        <dbReference type="SAM" id="SignalP"/>
    </source>
</evidence>
<organism evidence="3 4">
    <name type="scientific">Metapseudomonas furukawaii</name>
    <name type="common">Pseudomonas furukawaii</name>
    <dbReference type="NCBI Taxonomy" id="1149133"/>
    <lineage>
        <taxon>Bacteria</taxon>
        <taxon>Pseudomonadati</taxon>
        <taxon>Pseudomonadota</taxon>
        <taxon>Gammaproteobacteria</taxon>
        <taxon>Pseudomonadales</taxon>
        <taxon>Pseudomonadaceae</taxon>
        <taxon>Metapseudomonas</taxon>
    </lineage>
</organism>
<sequence>MNRSLFPTLLALALVAGGALAQGSPPLLRAPLQAPAGSPGTSTPQPYPQVTPRAVTRPAPQSGSPQMMRRPDQEQRLRESLERRDQPIPSLERQLERNSRGLGTGTGNP</sequence>
<feature type="chain" id="PRO_5042085296" evidence="2">
    <location>
        <begin position="22"/>
        <end position="109"/>
    </location>
</feature>
<evidence type="ECO:0000256" key="1">
    <source>
        <dbReference type="SAM" id="MobiDB-lite"/>
    </source>
</evidence>
<name>A0AAD1C116_METFU</name>
<evidence type="ECO:0000313" key="4">
    <source>
        <dbReference type="Proteomes" id="UP000218554"/>
    </source>
</evidence>
<reference evidence="4" key="1">
    <citation type="submission" date="2015-05" db="EMBL/GenBank/DDBJ databases">
        <title>Draft genome sequencing of a biphenyl-degrading bacterium, Pseudomonas balearica KF707 (=NBRC110670).</title>
        <authorList>
            <person name="Kimura N."/>
            <person name="Hirose J."/>
            <person name="Watanabe T."/>
            <person name="Suenaga H."/>
            <person name="Fujihara H."/>
            <person name="Noguchi M."/>
            <person name="Hashimoto M."/>
            <person name="Shimodaira J."/>
            <person name="Tsuchikane K."/>
            <person name="Hosoyama A."/>
            <person name="Yamazoe A."/>
            <person name="Fujita N."/>
            <person name="Furukawa K."/>
        </authorList>
    </citation>
    <scope>NUCLEOTIDE SEQUENCE [LARGE SCALE GENOMIC DNA]</scope>
    <source>
        <strain evidence="4">DSM 10086 / NBRC 110670 / KF707</strain>
    </source>
</reference>
<dbReference type="KEGG" id="pfuw:KF707C_37030"/>
<feature type="signal peptide" evidence="2">
    <location>
        <begin position="1"/>
        <end position="21"/>
    </location>
</feature>
<feature type="compositionally biased region" description="Basic and acidic residues" evidence="1">
    <location>
        <begin position="69"/>
        <end position="86"/>
    </location>
</feature>
<dbReference type="Proteomes" id="UP000218554">
    <property type="component" value="Chromosome"/>
</dbReference>
<keyword evidence="4" id="KW-1185">Reference proteome</keyword>
<dbReference type="EMBL" id="AP014862">
    <property type="protein sequence ID" value="BAU75391.1"/>
    <property type="molecule type" value="Genomic_DNA"/>
</dbReference>
<feature type="compositionally biased region" description="Low complexity" evidence="1">
    <location>
        <begin position="22"/>
        <end position="36"/>
    </location>
</feature>
<keyword evidence="2" id="KW-0732">Signal</keyword>
<gene>
    <name evidence="3" type="ORF">KF707C_37030</name>
</gene>
<accession>A0AAD1C116</accession>